<keyword evidence="1" id="KW-0472">Membrane</keyword>
<evidence type="ECO:0000313" key="2">
    <source>
        <dbReference type="EMBL" id="KNZ53998.1"/>
    </source>
</evidence>
<evidence type="ECO:0000313" key="3">
    <source>
        <dbReference type="Proteomes" id="UP000037035"/>
    </source>
</evidence>
<feature type="transmembrane region" description="Helical" evidence="1">
    <location>
        <begin position="124"/>
        <end position="143"/>
    </location>
</feature>
<protein>
    <submittedName>
        <fullName evidence="2">Uncharacterized protein</fullName>
    </submittedName>
</protein>
<reference evidence="2 3" key="1">
    <citation type="submission" date="2015-08" db="EMBL/GenBank/DDBJ databases">
        <title>Next Generation Sequencing and Analysis of the Genome of Puccinia sorghi L Schw, the Causal Agent of Maize Common Rust.</title>
        <authorList>
            <person name="Rochi L."/>
            <person name="Burguener G."/>
            <person name="Darino M."/>
            <person name="Turjanski A."/>
            <person name="Kreff E."/>
            <person name="Dieguez M.J."/>
            <person name="Sacco F."/>
        </authorList>
    </citation>
    <scope>NUCLEOTIDE SEQUENCE [LARGE SCALE GENOMIC DNA]</scope>
    <source>
        <strain evidence="2 3">RO10H11247</strain>
    </source>
</reference>
<accession>A0A0L6UZP2</accession>
<proteinExistence type="predicted"/>
<dbReference type="VEuPathDB" id="FungiDB:VP01_307g2"/>
<comment type="caution">
    <text evidence="2">The sequence shown here is derived from an EMBL/GenBank/DDBJ whole genome shotgun (WGS) entry which is preliminary data.</text>
</comment>
<keyword evidence="1" id="KW-0812">Transmembrane</keyword>
<sequence length="561" mass="63632">MVSSASSSIIKRSIYTNYSSTPSHDYACYQSVAVLNLEYLILMLTSDCRFIDRCTPTSPHVWGGFPPDSPHWYHGQRDCETQEWMSHWEVIERNLEEMQAISTTEIISPYLIFPKAFLINRGCLGSHCFSFFLHLLLFFFFILCNNGIQVISNHFQVSSITVAIDLPHRPPSAAIHSSSNVTSEEPLSSNRFFFQHDVIGAFNWMADILRPLVSFLRTRKLCSWQCSSCPLLTWTSRIQSVCRLRIYCPRDGGLVWGTHSIIVPIPQAVALQSSKKENNWGYGFLFFRPIWNDQEDCILSRVPSTVDGTLTWALLFPLWRDCGVLLEGGERVADCAGWAASAGWATEPGDSSLSLWKIAELIESAECFAWPYYTEVFRRSCTFRDKQTFSLMAQWILHALRLFLINSSKVLDKVYACTCCTSLGRNKCLPVENGLCRRSPLREIGCEGMFFWSYLQGMTLSFASRLSHHARQPATRYLLHTLIRFQVGFDRSFAPTDKILSSTTVGRPIVAVRRLSFATSSRSSSCCTALACYFLQEHFTSLPTNAPFQSSIQSPIHCHSL</sequence>
<keyword evidence="3" id="KW-1185">Reference proteome</keyword>
<name>A0A0L6UZP2_9BASI</name>
<dbReference type="AlphaFoldDB" id="A0A0L6UZP2"/>
<organism evidence="2 3">
    <name type="scientific">Puccinia sorghi</name>
    <dbReference type="NCBI Taxonomy" id="27349"/>
    <lineage>
        <taxon>Eukaryota</taxon>
        <taxon>Fungi</taxon>
        <taxon>Dikarya</taxon>
        <taxon>Basidiomycota</taxon>
        <taxon>Pucciniomycotina</taxon>
        <taxon>Pucciniomycetes</taxon>
        <taxon>Pucciniales</taxon>
        <taxon>Pucciniaceae</taxon>
        <taxon>Puccinia</taxon>
    </lineage>
</organism>
<evidence type="ECO:0000256" key="1">
    <source>
        <dbReference type="SAM" id="Phobius"/>
    </source>
</evidence>
<keyword evidence="1" id="KW-1133">Transmembrane helix</keyword>
<dbReference type="EMBL" id="LAVV01008035">
    <property type="protein sequence ID" value="KNZ53998.1"/>
    <property type="molecule type" value="Genomic_DNA"/>
</dbReference>
<gene>
    <name evidence="2" type="ORF">VP01_307g2</name>
</gene>
<dbReference type="Proteomes" id="UP000037035">
    <property type="component" value="Unassembled WGS sequence"/>
</dbReference>